<gene>
    <name evidence="1" type="ORF">FAM23169_00089</name>
</gene>
<name>A0A1X1FHW5_9LACO</name>
<dbReference type="EMBL" id="MSBD01000002">
    <property type="protein sequence ID" value="ORN31201.1"/>
    <property type="molecule type" value="Genomic_DNA"/>
</dbReference>
<proteinExistence type="predicted"/>
<keyword evidence="2" id="KW-1185">Reference proteome</keyword>
<sequence length="60" mass="6974">MDPLLVCSELHDRLYDITVFDRNDFSLRLIADIHALGIGIYLIKRLNSTFVLTFIKMGIY</sequence>
<dbReference type="STRING" id="152331.FAM21731_00093"/>
<evidence type="ECO:0000313" key="2">
    <source>
        <dbReference type="Proteomes" id="UP000193009"/>
    </source>
</evidence>
<evidence type="ECO:0000313" key="1">
    <source>
        <dbReference type="EMBL" id="ORN31201.1"/>
    </source>
</evidence>
<reference evidence="1 2" key="1">
    <citation type="journal article" date="2017" name="Front. Microbiol.">
        <title>The Histidine Decarboxylase Gene Cluster of Lactobacillus parabuchneri Was Gained by Horizontal Gene Transfer and Is Mobile within the Species.</title>
        <authorList>
            <person name="Wuthrich D."/>
            <person name="Berthoud H."/>
            <person name="Wechsler D."/>
            <person name="Eugster E."/>
            <person name="Irmler S."/>
            <person name="Bruggmann R."/>
        </authorList>
    </citation>
    <scope>NUCLEOTIDE SEQUENCE [LARGE SCALE GENOMIC DNA]</scope>
    <source>
        <strain evidence="1 2">FAM23169</strain>
    </source>
</reference>
<dbReference type="KEGG" id="lpar:FAM21731_00093"/>
<comment type="caution">
    <text evidence="1">The sequence shown here is derived from an EMBL/GenBank/DDBJ whole genome shotgun (WGS) entry which is preliminary data.</text>
</comment>
<accession>A0A1X1FHW5</accession>
<dbReference type="Proteomes" id="UP000193009">
    <property type="component" value="Unassembled WGS sequence"/>
</dbReference>
<dbReference type="AlphaFoldDB" id="A0A1X1FHW5"/>
<organism evidence="1 2">
    <name type="scientific">Lentilactobacillus parabuchneri</name>
    <dbReference type="NCBI Taxonomy" id="152331"/>
    <lineage>
        <taxon>Bacteria</taxon>
        <taxon>Bacillati</taxon>
        <taxon>Bacillota</taxon>
        <taxon>Bacilli</taxon>
        <taxon>Lactobacillales</taxon>
        <taxon>Lactobacillaceae</taxon>
        <taxon>Lentilactobacillus</taxon>
    </lineage>
</organism>
<protein>
    <submittedName>
        <fullName evidence="1">Uncharacterized protein</fullName>
    </submittedName>
</protein>